<evidence type="ECO:0008006" key="2">
    <source>
        <dbReference type="Google" id="ProtNLM"/>
    </source>
</evidence>
<organism evidence="1">
    <name type="scientific">groundwater metagenome</name>
    <dbReference type="NCBI Taxonomy" id="717931"/>
    <lineage>
        <taxon>unclassified sequences</taxon>
        <taxon>metagenomes</taxon>
        <taxon>ecological metagenomes</taxon>
    </lineage>
</organism>
<dbReference type="InterPro" id="IPR012017">
    <property type="entry name" value="OapB-like"/>
</dbReference>
<evidence type="ECO:0000313" key="1">
    <source>
        <dbReference type="EMBL" id="CEG12271.1"/>
    </source>
</evidence>
<dbReference type="Pfam" id="PF09846">
    <property type="entry name" value="OapB"/>
    <property type="match status" value="1"/>
</dbReference>
<proteinExistence type="predicted"/>
<reference evidence="1" key="1">
    <citation type="submission" date="2014-09" db="EMBL/GenBank/DDBJ databases">
        <authorList>
            <person name="Probst J Alexander"/>
        </authorList>
    </citation>
    <scope>NUCLEOTIDE SEQUENCE</scope>
</reference>
<dbReference type="EMBL" id="CCXY01000122">
    <property type="protein sequence ID" value="CEG12271.1"/>
    <property type="molecule type" value="Genomic_DNA"/>
</dbReference>
<name>A0A098E9S3_9ZZZZ</name>
<accession>A0A098E9S3</accession>
<sequence>MTLEIEFLSSNMLKEKRGYEKISFILYKIKEGKILILEEPLTTIEQSKLIEETMIGVDDKFKGIEVASLGEENRSFASKIAALLGIRKGITVVGPATVIKRLKQEKEPQKILMSATEGIADKKAEEEKKE</sequence>
<protein>
    <recommendedName>
        <fullName evidence="2">DUF2073 domain-containing protein</fullName>
    </recommendedName>
</protein>
<dbReference type="AlphaFoldDB" id="A0A098E9S3"/>
<gene>
    <name evidence="1" type="ORF">MSIBF_A2080020</name>
</gene>